<keyword evidence="5" id="KW-0732">Signal</keyword>
<name>A0A7Z2VVV2_9BURK</name>
<evidence type="ECO:0000256" key="3">
    <source>
        <dbReference type="ARBA" id="ARBA00023004"/>
    </source>
</evidence>
<dbReference type="KEGG" id="mfy:HH212_09675"/>
<feature type="signal peptide" evidence="5">
    <location>
        <begin position="1"/>
        <end position="22"/>
    </location>
</feature>
<feature type="domain" description="Cytochrome c" evidence="6">
    <location>
        <begin position="46"/>
        <end position="125"/>
    </location>
</feature>
<keyword evidence="1 4" id="KW-0349">Heme</keyword>
<sequence length="139" mass="15069">MIKKAMLSMAAGSMLFFVPVFAPVLAQAQAADAAPYQVSEGNKVDAHTLSGWRTWRALACERCHGPAQEGMVGPSLVNSLKVLSKDQFKETVLKGRIDKGMPNFDGSKMVVENIDNLYAYLKGRSDGAIQPGRLQEIGK</sequence>
<evidence type="ECO:0000313" key="7">
    <source>
        <dbReference type="EMBL" id="QJE00257.1"/>
    </source>
</evidence>
<dbReference type="GO" id="GO:0046872">
    <property type="term" value="F:metal ion binding"/>
    <property type="evidence" value="ECO:0007669"/>
    <property type="project" value="UniProtKB-KW"/>
</dbReference>
<dbReference type="GO" id="GO:0020037">
    <property type="term" value="F:heme binding"/>
    <property type="evidence" value="ECO:0007669"/>
    <property type="project" value="InterPro"/>
</dbReference>
<evidence type="ECO:0000259" key="6">
    <source>
        <dbReference type="PROSITE" id="PS51007"/>
    </source>
</evidence>
<dbReference type="AlphaFoldDB" id="A0A7Z2VVV2"/>
<dbReference type="SUPFAM" id="SSF46626">
    <property type="entry name" value="Cytochrome c"/>
    <property type="match status" value="1"/>
</dbReference>
<dbReference type="Gene3D" id="1.10.760.10">
    <property type="entry name" value="Cytochrome c-like domain"/>
    <property type="match status" value="1"/>
</dbReference>
<keyword evidence="8" id="KW-1185">Reference proteome</keyword>
<evidence type="ECO:0000256" key="2">
    <source>
        <dbReference type="ARBA" id="ARBA00022723"/>
    </source>
</evidence>
<keyword evidence="2 4" id="KW-0479">Metal-binding</keyword>
<dbReference type="InterPro" id="IPR009056">
    <property type="entry name" value="Cyt_c-like_dom"/>
</dbReference>
<proteinExistence type="predicted"/>
<dbReference type="RefSeq" id="WP_170202289.1">
    <property type="nucleotide sequence ID" value="NZ_CP051685.1"/>
</dbReference>
<dbReference type="PROSITE" id="PS51007">
    <property type="entry name" value="CYTC"/>
    <property type="match status" value="1"/>
</dbReference>
<dbReference type="EMBL" id="CP051685">
    <property type="protein sequence ID" value="QJE00257.1"/>
    <property type="molecule type" value="Genomic_DNA"/>
</dbReference>
<accession>A0A7Z2VVV2</accession>
<reference evidence="7 8" key="1">
    <citation type="submission" date="2020-04" db="EMBL/GenBank/DDBJ databases">
        <title>Genome sequencing of novel species.</title>
        <authorList>
            <person name="Heo J."/>
            <person name="Kim S.-J."/>
            <person name="Kim J.-S."/>
            <person name="Hong S.-B."/>
            <person name="Kwon S.-W."/>
        </authorList>
    </citation>
    <scope>NUCLEOTIDE SEQUENCE [LARGE SCALE GENOMIC DNA]</scope>
    <source>
        <strain evidence="7 8">GN2-R2</strain>
    </source>
</reference>
<dbReference type="Pfam" id="PF13442">
    <property type="entry name" value="Cytochrome_CBB3"/>
    <property type="match status" value="1"/>
</dbReference>
<dbReference type="GO" id="GO:0009055">
    <property type="term" value="F:electron transfer activity"/>
    <property type="evidence" value="ECO:0007669"/>
    <property type="project" value="InterPro"/>
</dbReference>
<evidence type="ECO:0000256" key="5">
    <source>
        <dbReference type="SAM" id="SignalP"/>
    </source>
</evidence>
<protein>
    <submittedName>
        <fullName evidence="7">Methanol dehydrogenase</fullName>
    </submittedName>
</protein>
<dbReference type="Proteomes" id="UP000502415">
    <property type="component" value="Chromosome"/>
</dbReference>
<feature type="chain" id="PRO_5031318715" evidence="5">
    <location>
        <begin position="23"/>
        <end position="139"/>
    </location>
</feature>
<organism evidence="7 8">
    <name type="scientific">Massilia forsythiae</name>
    <dbReference type="NCBI Taxonomy" id="2728020"/>
    <lineage>
        <taxon>Bacteria</taxon>
        <taxon>Pseudomonadati</taxon>
        <taxon>Pseudomonadota</taxon>
        <taxon>Betaproteobacteria</taxon>
        <taxon>Burkholderiales</taxon>
        <taxon>Oxalobacteraceae</taxon>
        <taxon>Telluria group</taxon>
        <taxon>Massilia</taxon>
    </lineage>
</organism>
<gene>
    <name evidence="7" type="ORF">HH212_09675</name>
</gene>
<keyword evidence="3 4" id="KW-0408">Iron</keyword>
<evidence type="ECO:0000256" key="1">
    <source>
        <dbReference type="ARBA" id="ARBA00022617"/>
    </source>
</evidence>
<evidence type="ECO:0000313" key="8">
    <source>
        <dbReference type="Proteomes" id="UP000502415"/>
    </source>
</evidence>
<dbReference type="InterPro" id="IPR036909">
    <property type="entry name" value="Cyt_c-like_dom_sf"/>
</dbReference>
<evidence type="ECO:0000256" key="4">
    <source>
        <dbReference type="PROSITE-ProRule" id="PRU00433"/>
    </source>
</evidence>